<dbReference type="GO" id="GO:0005737">
    <property type="term" value="C:cytoplasm"/>
    <property type="evidence" value="ECO:0007669"/>
    <property type="project" value="TreeGrafter"/>
</dbReference>
<evidence type="ECO:0000313" key="4">
    <source>
        <dbReference type="Proteomes" id="UP001189122"/>
    </source>
</evidence>
<dbReference type="Proteomes" id="UP001189122">
    <property type="component" value="Unassembled WGS sequence"/>
</dbReference>
<feature type="region of interest" description="Disordered" evidence="1">
    <location>
        <begin position="312"/>
        <end position="359"/>
    </location>
</feature>
<evidence type="ECO:0000259" key="2">
    <source>
        <dbReference type="PROSITE" id="PS50858"/>
    </source>
</evidence>
<name>A0A7I8J096_SPIIN</name>
<proteinExistence type="predicted"/>
<accession>A0A7I8J096</accession>
<dbReference type="PROSITE" id="PS50858">
    <property type="entry name" value="BSD"/>
    <property type="match status" value="1"/>
</dbReference>
<feature type="compositionally biased region" description="Acidic residues" evidence="1">
    <location>
        <begin position="327"/>
        <end position="342"/>
    </location>
</feature>
<protein>
    <recommendedName>
        <fullName evidence="2">BSD domain-containing protein</fullName>
    </recommendedName>
</protein>
<evidence type="ECO:0000256" key="1">
    <source>
        <dbReference type="SAM" id="MobiDB-lite"/>
    </source>
</evidence>
<dbReference type="PANTHER" id="PTHR16019:SF5">
    <property type="entry name" value="BSD DOMAIN-CONTAINING PROTEIN 1"/>
    <property type="match status" value="1"/>
</dbReference>
<dbReference type="SUPFAM" id="SSF140383">
    <property type="entry name" value="BSD domain-like"/>
    <property type="match status" value="1"/>
</dbReference>
<dbReference type="Gene3D" id="1.10.3970.10">
    <property type="entry name" value="BSD domain"/>
    <property type="match status" value="1"/>
</dbReference>
<dbReference type="PANTHER" id="PTHR16019">
    <property type="entry name" value="SYNAPSE-ASSOCIATED PROTEIN"/>
    <property type="match status" value="1"/>
</dbReference>
<feature type="domain" description="BSD" evidence="2">
    <location>
        <begin position="184"/>
        <end position="225"/>
    </location>
</feature>
<dbReference type="InterPro" id="IPR005607">
    <property type="entry name" value="BSD_dom"/>
</dbReference>
<dbReference type="EMBL" id="LR743594">
    <property type="protein sequence ID" value="CAA2624052.1"/>
    <property type="molecule type" value="Genomic_DNA"/>
</dbReference>
<organism evidence="3">
    <name type="scientific">Spirodela intermedia</name>
    <name type="common">Intermediate duckweed</name>
    <dbReference type="NCBI Taxonomy" id="51605"/>
    <lineage>
        <taxon>Eukaryota</taxon>
        <taxon>Viridiplantae</taxon>
        <taxon>Streptophyta</taxon>
        <taxon>Embryophyta</taxon>
        <taxon>Tracheophyta</taxon>
        <taxon>Spermatophyta</taxon>
        <taxon>Magnoliopsida</taxon>
        <taxon>Liliopsida</taxon>
        <taxon>Araceae</taxon>
        <taxon>Lemnoideae</taxon>
        <taxon>Spirodela</taxon>
    </lineage>
</organism>
<reference evidence="3 4" key="1">
    <citation type="submission" date="2019-12" db="EMBL/GenBank/DDBJ databases">
        <authorList>
            <person name="Scholz U."/>
            <person name="Mascher M."/>
            <person name="Fiebig A."/>
        </authorList>
    </citation>
    <scope>NUCLEOTIDE SEQUENCE</scope>
</reference>
<sequence>MIFKVRSHLPAPGTRRGGGGVDGSREGTGVERGSSGADEGGGRSWGAFSGIIQTLVSKSEPLIETYRRDLEEFGSGLRKETEVIREVIRELPSSLEASASALDGLSGSVWRGTAEIIAQGKDALLSLDVDTSADLSSAVDASQPSVERGASNRLSRLAVKLQGIQADLSTVTEEPEDAEDFRSWLAGFSLPEREKEIKNLLEESRALQGNLARLVPDVIDYDTFWNDDVRKSEKEEQKDGQQSVESQGGDQVGAHKRDISAMPERDTAENPDSACVETQARILKPIIWLKMQQLHPGERIFRNEIAESAESCKDSDVSIVSTQPSIPEEDDLGWDEIEDLGDNDEKKPRVSAGSPNRIDLRKRLTTAKMKMMILVGTSKR</sequence>
<dbReference type="AlphaFoldDB" id="A0A7I8J096"/>
<dbReference type="InterPro" id="IPR035925">
    <property type="entry name" value="BSD_dom_sf"/>
</dbReference>
<feature type="region of interest" description="Disordered" evidence="1">
    <location>
        <begin position="1"/>
        <end position="42"/>
    </location>
</feature>
<dbReference type="EMBL" id="CACRZD030000007">
    <property type="protein sequence ID" value="CAA6663557.1"/>
    <property type="molecule type" value="Genomic_DNA"/>
</dbReference>
<feature type="compositionally biased region" description="Polar residues" evidence="1">
    <location>
        <begin position="240"/>
        <end position="249"/>
    </location>
</feature>
<feature type="region of interest" description="Disordered" evidence="1">
    <location>
        <begin position="231"/>
        <end position="255"/>
    </location>
</feature>
<keyword evidence="4" id="KW-1185">Reference proteome</keyword>
<dbReference type="InterPro" id="IPR051494">
    <property type="entry name" value="BSD_domain-containing"/>
</dbReference>
<evidence type="ECO:0000313" key="3">
    <source>
        <dbReference type="EMBL" id="CAA2624052.1"/>
    </source>
</evidence>
<gene>
    <name evidence="3" type="ORF">SI7747_07009942</name>
</gene>